<evidence type="ECO:0000256" key="5">
    <source>
        <dbReference type="SAM" id="Phobius"/>
    </source>
</evidence>
<dbReference type="PANTHER" id="PTHR28074:SF1">
    <property type="entry name" value="ATP SYNTHASE SUBUNIT K, MITOCHONDRIAL"/>
    <property type="match status" value="1"/>
</dbReference>
<feature type="transmembrane region" description="Helical" evidence="5">
    <location>
        <begin position="12"/>
        <end position="32"/>
    </location>
</feature>
<name>I4YHG1_WALMC</name>
<sequence length="75" mass="7960">MRDAIQIFGQKVLNEYLALGTIGLTGGIAYLASSGESKPKPAPVAAAGSAEPSKEENEFIQNFVAEFEKSEKEGK</sequence>
<evidence type="ECO:0008006" key="8">
    <source>
        <dbReference type="Google" id="ProtNLM"/>
    </source>
</evidence>
<organism evidence="6 7">
    <name type="scientific">Wallemia mellicola (strain ATCC MYA-4683 / CBS 633.66)</name>
    <name type="common">Wallemia sebi (CBS 633.66)</name>
    <dbReference type="NCBI Taxonomy" id="671144"/>
    <lineage>
        <taxon>Eukaryota</taxon>
        <taxon>Fungi</taxon>
        <taxon>Dikarya</taxon>
        <taxon>Basidiomycota</taxon>
        <taxon>Wallemiomycotina</taxon>
        <taxon>Wallemiomycetes</taxon>
        <taxon>Wallemiales</taxon>
        <taxon>Wallemiaceae</taxon>
        <taxon>Wallemia</taxon>
    </lineage>
</organism>
<dbReference type="GO" id="GO:0015986">
    <property type="term" value="P:proton motive force-driven ATP synthesis"/>
    <property type="evidence" value="ECO:0007669"/>
    <property type="project" value="TreeGrafter"/>
</dbReference>
<evidence type="ECO:0000256" key="2">
    <source>
        <dbReference type="ARBA" id="ARBA00023128"/>
    </source>
</evidence>
<dbReference type="Proteomes" id="UP000005242">
    <property type="component" value="Unassembled WGS sequence"/>
</dbReference>
<gene>
    <name evidence="6" type="ORF">WALSEDRAFT_67659</name>
</gene>
<dbReference type="GO" id="GO:0031966">
    <property type="term" value="C:mitochondrial membrane"/>
    <property type="evidence" value="ECO:0007669"/>
    <property type="project" value="UniProtKB-SubCell"/>
</dbReference>
<dbReference type="RefSeq" id="XP_006956780.1">
    <property type="nucleotide sequence ID" value="XM_006956718.1"/>
</dbReference>
<evidence type="ECO:0000256" key="1">
    <source>
        <dbReference type="ARBA" id="ARBA00004325"/>
    </source>
</evidence>
<dbReference type="InterPro" id="IPR021278">
    <property type="entry name" value="ATP19"/>
</dbReference>
<dbReference type="EMBL" id="JH668225">
    <property type="protein sequence ID" value="EIM23403.1"/>
    <property type="molecule type" value="Genomic_DNA"/>
</dbReference>
<keyword evidence="3 5" id="KW-0472">Membrane</keyword>
<evidence type="ECO:0000313" key="6">
    <source>
        <dbReference type="EMBL" id="EIM23403.1"/>
    </source>
</evidence>
<protein>
    <recommendedName>
        <fullName evidence="8">ATP synthase subunit K, mitochondrial</fullName>
    </recommendedName>
</protein>
<keyword evidence="5" id="KW-1133">Transmembrane helix</keyword>
<dbReference type="AlphaFoldDB" id="I4YHG1"/>
<feature type="region of interest" description="Disordered" evidence="4">
    <location>
        <begin position="35"/>
        <end position="56"/>
    </location>
</feature>
<dbReference type="Pfam" id="PF11022">
    <property type="entry name" value="ATP19"/>
    <property type="match status" value="1"/>
</dbReference>
<evidence type="ECO:0000256" key="3">
    <source>
        <dbReference type="ARBA" id="ARBA00023136"/>
    </source>
</evidence>
<keyword evidence="7" id="KW-1185">Reference proteome</keyword>
<comment type="subcellular location">
    <subcellularLocation>
        <location evidence="1">Mitochondrion membrane</location>
    </subcellularLocation>
</comment>
<accession>I4YHG1</accession>
<dbReference type="InParanoid" id="I4YHG1"/>
<dbReference type="HOGENOM" id="CLU_172736_0_0_1"/>
<dbReference type="OrthoDB" id="2094445at2759"/>
<dbReference type="PANTHER" id="PTHR28074">
    <property type="entry name" value="ATP SYNTHASE SUBUNIT K, MITOCHONDRIAL"/>
    <property type="match status" value="1"/>
</dbReference>
<reference evidence="6 7" key="1">
    <citation type="journal article" date="2012" name="Fungal Genet. Biol.">
        <title>The genome of the xerotolerant mold Wallemia sebi reveals adaptations to osmotic stress and suggests cryptic sexual reproduction.</title>
        <authorList>
            <person name="Padamsee M."/>
            <person name="Kumar T.K.A."/>
            <person name="Riley R."/>
            <person name="Binder M."/>
            <person name="Boyd A."/>
            <person name="Calvo A.M."/>
            <person name="Furukawa K."/>
            <person name="Hesse C."/>
            <person name="Hohmann S."/>
            <person name="James T.Y."/>
            <person name="LaButti K."/>
            <person name="Lapidus A."/>
            <person name="Lindquist E."/>
            <person name="Lucas S."/>
            <person name="Miller K."/>
            <person name="Shantappa S."/>
            <person name="Grigoriev I.V."/>
            <person name="Hibbett D.S."/>
            <person name="McLaughlin D.J."/>
            <person name="Spatafora J.W."/>
            <person name="Aime M.C."/>
        </authorList>
    </citation>
    <scope>NUCLEOTIDE SEQUENCE [LARGE SCALE GENOMIC DNA]</scope>
    <source>
        <strain evidence="7">ATCC MYA-4683 / CBS 633.66</strain>
    </source>
</reference>
<proteinExistence type="predicted"/>
<evidence type="ECO:0000256" key="4">
    <source>
        <dbReference type="SAM" id="MobiDB-lite"/>
    </source>
</evidence>
<keyword evidence="5" id="KW-0812">Transmembrane</keyword>
<evidence type="ECO:0000313" key="7">
    <source>
        <dbReference type="Proteomes" id="UP000005242"/>
    </source>
</evidence>
<dbReference type="GeneID" id="18475279"/>
<dbReference type="STRING" id="671144.I4YHG1"/>
<dbReference type="KEGG" id="wse:WALSEDRAFT_67659"/>
<keyword evidence="2" id="KW-0496">Mitochondrion</keyword>